<evidence type="ECO:0000313" key="7">
    <source>
        <dbReference type="EMBL" id="CAF1250429.1"/>
    </source>
</evidence>
<dbReference type="GO" id="GO:0004930">
    <property type="term" value="F:G protein-coupled receptor activity"/>
    <property type="evidence" value="ECO:0007669"/>
    <property type="project" value="InterPro"/>
</dbReference>
<dbReference type="PROSITE" id="PS50262">
    <property type="entry name" value="G_PROTEIN_RECEP_F1_2"/>
    <property type="match status" value="1"/>
</dbReference>
<evidence type="ECO:0000259" key="6">
    <source>
        <dbReference type="PROSITE" id="PS50262"/>
    </source>
</evidence>
<dbReference type="PANTHER" id="PTHR46641">
    <property type="entry name" value="FMRFAMIDE RECEPTOR-RELATED"/>
    <property type="match status" value="1"/>
</dbReference>
<dbReference type="EMBL" id="CAJNOT010001799">
    <property type="protein sequence ID" value="CAF1250429.1"/>
    <property type="molecule type" value="Genomic_DNA"/>
</dbReference>
<dbReference type="InterPro" id="IPR000276">
    <property type="entry name" value="GPCR_Rhodpsn"/>
</dbReference>
<dbReference type="Proteomes" id="UP000663836">
    <property type="component" value="Unassembled WGS sequence"/>
</dbReference>
<feature type="transmembrane region" description="Helical" evidence="5">
    <location>
        <begin position="268"/>
        <end position="286"/>
    </location>
</feature>
<proteinExistence type="predicted"/>
<comment type="caution">
    <text evidence="7">The sequence shown here is derived from an EMBL/GenBank/DDBJ whole genome shotgun (WGS) entry which is preliminary data.</text>
</comment>
<evidence type="ECO:0000313" key="8">
    <source>
        <dbReference type="EMBL" id="CAF3690134.1"/>
    </source>
</evidence>
<accession>A0A815A5X2</accession>
<evidence type="ECO:0000256" key="4">
    <source>
        <dbReference type="ARBA" id="ARBA00023136"/>
    </source>
</evidence>
<name>A0A815A5X2_9BILA</name>
<dbReference type="Gene3D" id="1.20.1070.10">
    <property type="entry name" value="Rhodopsin 7-helix transmembrane proteins"/>
    <property type="match status" value="1"/>
</dbReference>
<evidence type="ECO:0000256" key="2">
    <source>
        <dbReference type="ARBA" id="ARBA00022692"/>
    </source>
</evidence>
<gene>
    <name evidence="8" type="ORF">JBS370_LOCUS8791</name>
    <name evidence="7" type="ORF">ZHD862_LOCUS25358</name>
</gene>
<dbReference type="InterPro" id="IPR052954">
    <property type="entry name" value="GPCR-Ligand_Int"/>
</dbReference>
<feature type="domain" description="G-protein coupled receptors family 1 profile" evidence="6">
    <location>
        <begin position="31"/>
        <end position="283"/>
    </location>
</feature>
<dbReference type="EMBL" id="CAJOBD010000570">
    <property type="protein sequence ID" value="CAF3690134.1"/>
    <property type="molecule type" value="Genomic_DNA"/>
</dbReference>
<feature type="transmembrane region" description="Helical" evidence="5">
    <location>
        <begin position="131"/>
        <end position="152"/>
    </location>
</feature>
<evidence type="ECO:0000256" key="3">
    <source>
        <dbReference type="ARBA" id="ARBA00022989"/>
    </source>
</evidence>
<dbReference type="SUPFAM" id="SSF81321">
    <property type="entry name" value="Family A G protein-coupled receptor-like"/>
    <property type="match status" value="1"/>
</dbReference>
<evidence type="ECO:0000256" key="1">
    <source>
        <dbReference type="ARBA" id="ARBA00004370"/>
    </source>
</evidence>
<feature type="transmembrane region" description="Helical" evidence="5">
    <location>
        <begin position="229"/>
        <end position="248"/>
    </location>
</feature>
<feature type="transmembrane region" description="Helical" evidence="5">
    <location>
        <begin position="51"/>
        <end position="78"/>
    </location>
</feature>
<evidence type="ECO:0000313" key="9">
    <source>
        <dbReference type="Proteomes" id="UP000663864"/>
    </source>
</evidence>
<dbReference type="Proteomes" id="UP000663864">
    <property type="component" value="Unassembled WGS sequence"/>
</dbReference>
<dbReference type="GO" id="GO:0016020">
    <property type="term" value="C:membrane"/>
    <property type="evidence" value="ECO:0007669"/>
    <property type="project" value="UniProtKB-SubCell"/>
</dbReference>
<sequence>MSNLTSRGLTKQEIAIPAILGTIVYLGGLIGNFLSLTIFIRIEIRRVSTGLLFLILTISNNIQLLTLIVEFIDIAYNVRLFHSVLIRCRIIYWLQNIFRSLSSFIACTISIDRMIRAVYPARAKYFCTCRLVYRIVLIYTLFFTFSLIFYLFPYMGENSQGICSTKLNSIYHKFMARIWPPIRTFLICILPVSIMIISNIRLWRRIRASKRRVIPHTSNNYHITNTETMLLFIAISNVLVFILTQVPFHIYTSIVHYKESIVHVRTPILLWSSLYFGIGFYIYCLTSRYFRSKFILTILECFGKKHTINTRQNTISQHIPI</sequence>
<keyword evidence="4 5" id="KW-0472">Membrane</keyword>
<keyword evidence="3 5" id="KW-1133">Transmembrane helix</keyword>
<keyword evidence="2 5" id="KW-0812">Transmembrane</keyword>
<feature type="transmembrane region" description="Helical" evidence="5">
    <location>
        <begin position="90"/>
        <end position="111"/>
    </location>
</feature>
<dbReference type="InterPro" id="IPR017452">
    <property type="entry name" value="GPCR_Rhodpsn_7TM"/>
</dbReference>
<reference evidence="7" key="1">
    <citation type="submission" date="2021-02" db="EMBL/GenBank/DDBJ databases">
        <authorList>
            <person name="Nowell W R."/>
        </authorList>
    </citation>
    <scope>NUCLEOTIDE SEQUENCE</scope>
</reference>
<dbReference type="Pfam" id="PF00001">
    <property type="entry name" value="7tm_1"/>
    <property type="match status" value="1"/>
</dbReference>
<protein>
    <recommendedName>
        <fullName evidence="6">G-protein coupled receptors family 1 profile domain-containing protein</fullName>
    </recommendedName>
</protein>
<evidence type="ECO:0000256" key="5">
    <source>
        <dbReference type="SAM" id="Phobius"/>
    </source>
</evidence>
<comment type="subcellular location">
    <subcellularLocation>
        <location evidence="1">Membrane</location>
    </subcellularLocation>
</comment>
<organism evidence="7 9">
    <name type="scientific">Rotaria sordida</name>
    <dbReference type="NCBI Taxonomy" id="392033"/>
    <lineage>
        <taxon>Eukaryota</taxon>
        <taxon>Metazoa</taxon>
        <taxon>Spiralia</taxon>
        <taxon>Gnathifera</taxon>
        <taxon>Rotifera</taxon>
        <taxon>Eurotatoria</taxon>
        <taxon>Bdelloidea</taxon>
        <taxon>Philodinida</taxon>
        <taxon>Philodinidae</taxon>
        <taxon>Rotaria</taxon>
    </lineage>
</organism>
<feature type="transmembrane region" description="Helical" evidence="5">
    <location>
        <begin position="14"/>
        <end position="39"/>
    </location>
</feature>
<dbReference type="AlphaFoldDB" id="A0A815A5X2"/>
<feature type="transmembrane region" description="Helical" evidence="5">
    <location>
        <begin position="182"/>
        <end position="202"/>
    </location>
</feature>